<keyword evidence="8" id="KW-1185">Reference proteome</keyword>
<evidence type="ECO:0000256" key="1">
    <source>
        <dbReference type="ARBA" id="ARBA00022801"/>
    </source>
</evidence>
<dbReference type="EMBL" id="QOUI01000010">
    <property type="protein sequence ID" value="RCK68537.1"/>
    <property type="molecule type" value="Genomic_DNA"/>
</dbReference>
<feature type="domain" description="Serine aminopeptidase S33" evidence="6">
    <location>
        <begin position="55"/>
        <end position="265"/>
    </location>
</feature>
<dbReference type="SUPFAM" id="SSF53474">
    <property type="entry name" value="alpha/beta-Hydrolases"/>
    <property type="match status" value="1"/>
</dbReference>
<dbReference type="GO" id="GO:0052689">
    <property type="term" value="F:carboxylic ester hydrolase activity"/>
    <property type="evidence" value="ECO:0007669"/>
    <property type="project" value="InterPro"/>
</dbReference>
<dbReference type="PANTHER" id="PTHR43798">
    <property type="entry name" value="MONOACYLGLYCEROL LIPASE"/>
    <property type="match status" value="1"/>
</dbReference>
<evidence type="ECO:0000256" key="3">
    <source>
        <dbReference type="PIRSR" id="PIRSR017388-2"/>
    </source>
</evidence>
<feature type="binding site" evidence="3">
    <location>
        <position position="130"/>
    </location>
    <ligand>
        <name>substrate</name>
    </ligand>
</feature>
<sequence length="291" mass="31795">MVGGRARAGRRDDYHRGVRPSRQRRLSRATPAVVEPYPVRPEAAPFHADGDRVGVLLCHGFTGSPASMRPFAEHLARAGRTVALPRLPGHGTHWRDLAETTWTDWYAAVEQEFNVLRRSCGQVFLVGLSMGGALALRVAARYGADVSGLVLVNPAVNSTDRRLAALPLLRRVTSTVGAIGNDISKPGVDECGYPRTPLRALGSVLELWADVRGQLGRVHQPLLLLRSRTDRVVDPSSARIILAGVASSDVEEVVLEHSYHVATLDHDAPLVFARTEEFIAAHRRPERQEAV</sequence>
<feature type="active site" description="Nucleophile" evidence="2">
    <location>
        <position position="129"/>
    </location>
</feature>
<feature type="region of interest" description="Disordered" evidence="5">
    <location>
        <begin position="1"/>
        <end position="32"/>
    </location>
</feature>
<feature type="active site" description="Charge relay system" evidence="2">
    <location>
        <position position="230"/>
    </location>
</feature>
<proteinExistence type="predicted"/>
<gene>
    <name evidence="7" type="ORF">DT076_14940</name>
</gene>
<evidence type="ECO:0000313" key="7">
    <source>
        <dbReference type="EMBL" id="RCK68537.1"/>
    </source>
</evidence>
<evidence type="ECO:0000313" key="8">
    <source>
        <dbReference type="Proteomes" id="UP000252770"/>
    </source>
</evidence>
<keyword evidence="1 7" id="KW-0378">Hydrolase</keyword>
<dbReference type="Gene3D" id="3.40.50.1820">
    <property type="entry name" value="alpha/beta hydrolase"/>
    <property type="match status" value="1"/>
</dbReference>
<dbReference type="InterPro" id="IPR050266">
    <property type="entry name" value="AB_hydrolase_sf"/>
</dbReference>
<name>A0A367YS07_9ACTN</name>
<dbReference type="InterPro" id="IPR029058">
    <property type="entry name" value="AB_hydrolase_fold"/>
</dbReference>
<feature type="binding site" evidence="3">
    <location>
        <position position="61"/>
    </location>
    <ligand>
        <name>substrate</name>
    </ligand>
</feature>
<accession>A0A367YS07</accession>
<dbReference type="PANTHER" id="PTHR43798:SF31">
    <property type="entry name" value="AB HYDROLASE SUPERFAMILY PROTEIN YCLE"/>
    <property type="match status" value="1"/>
</dbReference>
<dbReference type="Proteomes" id="UP000252770">
    <property type="component" value="Unassembled WGS sequence"/>
</dbReference>
<dbReference type="Pfam" id="PF12146">
    <property type="entry name" value="Hydrolase_4"/>
    <property type="match status" value="1"/>
</dbReference>
<dbReference type="PIRSF" id="PIRSF017388">
    <property type="entry name" value="Esterase_lipase"/>
    <property type="match status" value="1"/>
</dbReference>
<evidence type="ECO:0000259" key="6">
    <source>
        <dbReference type="Pfam" id="PF12146"/>
    </source>
</evidence>
<organism evidence="7 8">
    <name type="scientific">Desertihabitans brevis</name>
    <dbReference type="NCBI Taxonomy" id="2268447"/>
    <lineage>
        <taxon>Bacteria</taxon>
        <taxon>Bacillati</taxon>
        <taxon>Actinomycetota</taxon>
        <taxon>Actinomycetes</taxon>
        <taxon>Propionibacteriales</taxon>
        <taxon>Propionibacteriaceae</taxon>
        <taxon>Desertihabitans</taxon>
    </lineage>
</organism>
<reference evidence="7 8" key="1">
    <citation type="submission" date="2018-07" db="EMBL/GenBank/DDBJ databases">
        <title>Desertimonas flava gen. nov. sp. nov.</title>
        <authorList>
            <person name="Liu S."/>
        </authorList>
    </citation>
    <scope>NUCLEOTIDE SEQUENCE [LARGE SCALE GENOMIC DNA]</scope>
    <source>
        <strain evidence="7 8">16Sb5-5</strain>
    </source>
</reference>
<protein>
    <submittedName>
        <fullName evidence="7">Alpha/beta fold hydrolase</fullName>
    </submittedName>
</protein>
<evidence type="ECO:0000256" key="5">
    <source>
        <dbReference type="SAM" id="MobiDB-lite"/>
    </source>
</evidence>
<comment type="caution">
    <text evidence="7">The sequence shown here is derived from an EMBL/GenBank/DDBJ whole genome shotgun (WGS) entry which is preliminary data.</text>
</comment>
<feature type="compositionally biased region" description="Basic residues" evidence="5">
    <location>
        <begin position="17"/>
        <end position="27"/>
    </location>
</feature>
<dbReference type="InterPro" id="IPR012354">
    <property type="entry name" value="Esterase_lipase"/>
</dbReference>
<dbReference type="GO" id="GO:0016020">
    <property type="term" value="C:membrane"/>
    <property type="evidence" value="ECO:0007669"/>
    <property type="project" value="TreeGrafter"/>
</dbReference>
<feature type="active site" description="Charge relay system" evidence="2">
    <location>
        <position position="260"/>
    </location>
</feature>
<evidence type="ECO:0000256" key="2">
    <source>
        <dbReference type="PIRSR" id="PIRSR017388-1"/>
    </source>
</evidence>
<evidence type="ECO:0000256" key="4">
    <source>
        <dbReference type="PIRSR" id="PIRSR017388-3"/>
    </source>
</evidence>
<feature type="site" description="Important for substrate specificity" evidence="4">
    <location>
        <position position="179"/>
    </location>
</feature>
<dbReference type="InterPro" id="IPR022742">
    <property type="entry name" value="Hydrolase_4"/>
</dbReference>
<dbReference type="AlphaFoldDB" id="A0A367YS07"/>